<comment type="caution">
    <text evidence="3">The sequence shown here is derived from an EMBL/GenBank/DDBJ whole genome shotgun (WGS) entry which is preliminary data.</text>
</comment>
<dbReference type="PANTHER" id="PTHR30273:SF2">
    <property type="entry name" value="PROTEIN FECR"/>
    <property type="match status" value="1"/>
</dbReference>
<dbReference type="PANTHER" id="PTHR30273">
    <property type="entry name" value="PERIPLASMIC SIGNAL SENSOR AND SIGMA FACTOR ACTIVATOR FECR-RELATED"/>
    <property type="match status" value="1"/>
</dbReference>
<dbReference type="Gene3D" id="2.60.120.1440">
    <property type="match status" value="1"/>
</dbReference>
<feature type="domain" description="FecR N-terminal" evidence="2">
    <location>
        <begin position="12"/>
        <end position="53"/>
    </location>
</feature>
<feature type="domain" description="FecR protein" evidence="1">
    <location>
        <begin position="114"/>
        <end position="207"/>
    </location>
</feature>
<gene>
    <name evidence="3" type="ORF">BGP80_02555</name>
</gene>
<evidence type="ECO:0000313" key="3">
    <source>
        <dbReference type="EMBL" id="POF86879.1"/>
    </source>
</evidence>
<protein>
    <submittedName>
        <fullName evidence="3">Peptide ABC transporter substrate-binding protein</fullName>
    </submittedName>
</protein>
<dbReference type="Proteomes" id="UP000237194">
    <property type="component" value="Unassembled WGS sequence"/>
</dbReference>
<reference evidence="3 4" key="1">
    <citation type="submission" date="2016-08" db="EMBL/GenBank/DDBJ databases">
        <authorList>
            <person name="Seilhamer J.J."/>
        </authorList>
    </citation>
    <scope>NUCLEOTIDE SEQUENCE [LARGE SCALE GENOMIC DNA]</scope>
    <source>
        <strain evidence="3 4">KT-27</strain>
    </source>
</reference>
<dbReference type="InterPro" id="IPR006860">
    <property type="entry name" value="FecR"/>
</dbReference>
<dbReference type="GO" id="GO:0016989">
    <property type="term" value="F:sigma factor antagonist activity"/>
    <property type="evidence" value="ECO:0007669"/>
    <property type="project" value="TreeGrafter"/>
</dbReference>
<dbReference type="InterPro" id="IPR032623">
    <property type="entry name" value="FecR_N"/>
</dbReference>
<name>A0A2S3W7H9_PSEPU</name>
<proteinExistence type="predicted"/>
<dbReference type="InterPro" id="IPR012373">
    <property type="entry name" value="Ferrdict_sens_TM"/>
</dbReference>
<dbReference type="RefSeq" id="WP_103435405.1">
    <property type="nucleotide sequence ID" value="NZ_MIND01000018.1"/>
</dbReference>
<dbReference type="Pfam" id="PF16220">
    <property type="entry name" value="DUF4880"/>
    <property type="match status" value="1"/>
</dbReference>
<evidence type="ECO:0000259" key="1">
    <source>
        <dbReference type="Pfam" id="PF04773"/>
    </source>
</evidence>
<evidence type="ECO:0000313" key="4">
    <source>
        <dbReference type="Proteomes" id="UP000237194"/>
    </source>
</evidence>
<dbReference type="AlphaFoldDB" id="A0A2S3W7H9"/>
<dbReference type="Pfam" id="PF04773">
    <property type="entry name" value="FecR"/>
    <property type="match status" value="1"/>
</dbReference>
<evidence type="ECO:0000259" key="2">
    <source>
        <dbReference type="Pfam" id="PF16220"/>
    </source>
</evidence>
<sequence length="322" mass="35919">MSAAQPSATVVKQAIQWMLRLRESGPDQRLQRKCEQWREAHPEHERAWQRVLSLHQDLDLRAIPGAGLALHTLETSERRLHRRQALKLLGGAALIGSASWLSKDLQLLTDWRADYSTGTGERRSVTLPDGSLLQLNTRSAADLAFDARQRLIRLNHGELMLTCSDAQANGRPLLVQTRDTLLEGVNARFTVRQRDDCTQVSVSAGQVALHGPGPSALHWLGSGQHWSIDAHGPRVVEQPDMDAAAWADGLIVTGNMRLANFVAEVARYRPGFLSCSDDVADLRLSGVYRLADTDALLELLPQTLPVRLHQRTRWWVRLERAA</sequence>
<accession>A0A2S3W7H9</accession>
<dbReference type="PIRSF" id="PIRSF018266">
    <property type="entry name" value="FecR"/>
    <property type="match status" value="1"/>
</dbReference>
<organism evidence="3 4">
    <name type="scientific">Pseudomonas putida</name>
    <name type="common">Arthrobacter siderocapsulatus</name>
    <dbReference type="NCBI Taxonomy" id="303"/>
    <lineage>
        <taxon>Bacteria</taxon>
        <taxon>Pseudomonadati</taxon>
        <taxon>Pseudomonadota</taxon>
        <taxon>Gammaproteobacteria</taxon>
        <taxon>Pseudomonadales</taxon>
        <taxon>Pseudomonadaceae</taxon>
        <taxon>Pseudomonas</taxon>
    </lineage>
</organism>
<dbReference type="EMBL" id="MIND01000018">
    <property type="protein sequence ID" value="POF86879.1"/>
    <property type="molecule type" value="Genomic_DNA"/>
</dbReference>
<reference evidence="3 4" key="2">
    <citation type="submission" date="2018-03" db="EMBL/GenBank/DDBJ databases">
        <title>Draft genome of Pseudomonas putida strain KT-27.</title>
        <authorList>
            <person name="Yoshizawa S."/>
            <person name="Khan N.H."/>
            <person name="Nishimura M."/>
            <person name="Chiura H.X."/>
            <person name="Ogura Y."/>
            <person name="Hayashi T."/>
            <person name="Kogure K."/>
        </authorList>
    </citation>
    <scope>NUCLEOTIDE SEQUENCE [LARGE SCALE GENOMIC DNA]</scope>
    <source>
        <strain evidence="3 4">KT-27</strain>
    </source>
</reference>